<organism evidence="2 3">
    <name type="scientific">Lacihabitans lacunae</name>
    <dbReference type="NCBI Taxonomy" id="1028214"/>
    <lineage>
        <taxon>Bacteria</taxon>
        <taxon>Pseudomonadati</taxon>
        <taxon>Bacteroidota</taxon>
        <taxon>Cytophagia</taxon>
        <taxon>Cytophagales</taxon>
        <taxon>Leadbetterellaceae</taxon>
        <taxon>Lacihabitans</taxon>
    </lineage>
</organism>
<evidence type="ECO:0000313" key="2">
    <source>
        <dbReference type="EMBL" id="MFC3812658.1"/>
    </source>
</evidence>
<accession>A0ABV7YZC7</accession>
<dbReference type="Proteomes" id="UP001595616">
    <property type="component" value="Unassembled WGS sequence"/>
</dbReference>
<evidence type="ECO:0000256" key="1">
    <source>
        <dbReference type="SAM" id="SignalP"/>
    </source>
</evidence>
<dbReference type="EMBL" id="JBHRYQ010000001">
    <property type="protein sequence ID" value="MFC3812658.1"/>
    <property type="molecule type" value="Genomic_DNA"/>
</dbReference>
<keyword evidence="2" id="KW-0456">Lyase</keyword>
<keyword evidence="3" id="KW-1185">Reference proteome</keyword>
<sequence length="340" mass="38640">MRYKILMCCFLASFGTFAQIATDSTAEKMLLYQRSYGGWPQYHGDATNYDLAIDDARKKMLLADKNQGDATIDDKSTTLEIEYLINSFSKTQNKTYLNAACKGIDYLLKAQNKAGGWPQWYPDTKGYHTHITYNDQAMIDVMNIMKMAAYKIGAFASLPEQYAPKAKAAMENGIKCLLNTQYKQNGKLTAWCAQHDAQTLEPAKARMFELPSLSGNESVGIVRFLMQIEHPSEEIKTAIEAAVSWLDQVKIPDADVKFVDDPNGSKRKDRVLISAPGHTLWARFYDLETNRPIFVGRDSQVKYAIAEIEFERRSGYAYYGTWPYNLINKEYPAWVAKWGK</sequence>
<dbReference type="GO" id="GO:0030570">
    <property type="term" value="F:pectate lyase activity"/>
    <property type="evidence" value="ECO:0007669"/>
    <property type="project" value="UniProtKB-EC"/>
</dbReference>
<protein>
    <submittedName>
        <fullName evidence="2">Pectate lyase</fullName>
        <ecNumber evidence="2">4.2.2.2</ecNumber>
    </submittedName>
</protein>
<dbReference type="InterPro" id="IPR012669">
    <property type="entry name" value="Pectate_lyase"/>
</dbReference>
<dbReference type="SUPFAM" id="SSF81853">
    <property type="entry name" value="Family 10 polysaccharide lyase"/>
    <property type="match status" value="1"/>
</dbReference>
<keyword evidence="1" id="KW-0732">Signal</keyword>
<dbReference type="RefSeq" id="WP_379839547.1">
    <property type="nucleotide sequence ID" value="NZ_JBHRYQ010000001.1"/>
</dbReference>
<dbReference type="Pfam" id="PF09492">
    <property type="entry name" value="Pec_lyase"/>
    <property type="match status" value="1"/>
</dbReference>
<name>A0ABV7YZC7_9BACT</name>
<gene>
    <name evidence="2" type="primary">pelA</name>
    <name evidence="2" type="ORF">ACFOOI_18495</name>
</gene>
<dbReference type="Gene3D" id="1.50.10.20">
    <property type="match status" value="1"/>
</dbReference>
<evidence type="ECO:0000313" key="3">
    <source>
        <dbReference type="Proteomes" id="UP001595616"/>
    </source>
</evidence>
<dbReference type="EC" id="4.2.2.2" evidence="2"/>
<feature type="chain" id="PRO_5045770068" evidence="1">
    <location>
        <begin position="19"/>
        <end position="340"/>
    </location>
</feature>
<comment type="caution">
    <text evidence="2">The sequence shown here is derived from an EMBL/GenBank/DDBJ whole genome shotgun (WGS) entry which is preliminary data.</text>
</comment>
<feature type="signal peptide" evidence="1">
    <location>
        <begin position="1"/>
        <end position="18"/>
    </location>
</feature>
<reference evidence="3" key="1">
    <citation type="journal article" date="2019" name="Int. J. Syst. Evol. Microbiol.">
        <title>The Global Catalogue of Microorganisms (GCM) 10K type strain sequencing project: providing services to taxonomists for standard genome sequencing and annotation.</title>
        <authorList>
            <consortium name="The Broad Institute Genomics Platform"/>
            <consortium name="The Broad Institute Genome Sequencing Center for Infectious Disease"/>
            <person name="Wu L."/>
            <person name="Ma J."/>
        </authorList>
    </citation>
    <scope>NUCLEOTIDE SEQUENCE [LARGE SCALE GENOMIC DNA]</scope>
    <source>
        <strain evidence="3">CECT 7956</strain>
    </source>
</reference>
<dbReference type="NCBIfam" id="TIGR02474">
    <property type="entry name" value="pec_lyase"/>
    <property type="match status" value="1"/>
</dbReference>
<proteinExistence type="predicted"/>